<evidence type="ECO:0000313" key="2">
    <source>
        <dbReference type="Proteomes" id="UP000693970"/>
    </source>
</evidence>
<name>A0A9K3KVH5_9STRA</name>
<reference evidence="1" key="2">
    <citation type="submission" date="2021-04" db="EMBL/GenBank/DDBJ databases">
        <authorList>
            <person name="Podell S."/>
        </authorList>
    </citation>
    <scope>NUCLEOTIDE SEQUENCE</scope>
    <source>
        <strain evidence="1">Hildebrandi</strain>
    </source>
</reference>
<dbReference type="Proteomes" id="UP000693970">
    <property type="component" value="Unassembled WGS sequence"/>
</dbReference>
<sequence length="262" mass="29816">MPATKNVMLKECLLLQAYLCSQEAVPHETNCAWIVASKGTPMTSSERKIRESDVFDVLGSVAAALNVDNEQNKMLSHVKISETTNASVAGAIRSAAKCCNIRIRLDFSTWEMFIFVCRERTWERLHVSHACLREDTPTVTIKSTVFVEEGSVYPVNTDFHEVREALMEVLNDIPRHYVSVDSEKIILGESATMSKWMAYLACEQLFPEPSGDALQDCNVQVFGEYIRSYMKKKKNGYNVHAQQRQLLEWNYTAWDCQDTIDI</sequence>
<gene>
    <name evidence="1" type="ORF">IV203_009752</name>
</gene>
<reference evidence="1" key="1">
    <citation type="journal article" date="2021" name="Sci. Rep.">
        <title>Diploid genomic architecture of Nitzschia inconspicua, an elite biomass production diatom.</title>
        <authorList>
            <person name="Oliver A."/>
            <person name="Podell S."/>
            <person name="Pinowska A."/>
            <person name="Traller J.C."/>
            <person name="Smith S.R."/>
            <person name="McClure R."/>
            <person name="Beliaev A."/>
            <person name="Bohutskyi P."/>
            <person name="Hill E.A."/>
            <person name="Rabines A."/>
            <person name="Zheng H."/>
            <person name="Allen L.Z."/>
            <person name="Kuo A."/>
            <person name="Grigoriev I.V."/>
            <person name="Allen A.E."/>
            <person name="Hazlebeck D."/>
            <person name="Allen E.E."/>
        </authorList>
    </citation>
    <scope>NUCLEOTIDE SEQUENCE</scope>
    <source>
        <strain evidence="1">Hildebrandi</strain>
    </source>
</reference>
<organism evidence="1 2">
    <name type="scientific">Nitzschia inconspicua</name>
    <dbReference type="NCBI Taxonomy" id="303405"/>
    <lineage>
        <taxon>Eukaryota</taxon>
        <taxon>Sar</taxon>
        <taxon>Stramenopiles</taxon>
        <taxon>Ochrophyta</taxon>
        <taxon>Bacillariophyta</taxon>
        <taxon>Bacillariophyceae</taxon>
        <taxon>Bacillariophycidae</taxon>
        <taxon>Bacillariales</taxon>
        <taxon>Bacillariaceae</taxon>
        <taxon>Nitzschia</taxon>
    </lineage>
</organism>
<protein>
    <submittedName>
        <fullName evidence="1">Uncharacterized protein</fullName>
    </submittedName>
</protein>
<dbReference type="EMBL" id="JAGRRH010000018">
    <property type="protein sequence ID" value="KAG7350392.1"/>
    <property type="molecule type" value="Genomic_DNA"/>
</dbReference>
<comment type="caution">
    <text evidence="1">The sequence shown here is derived from an EMBL/GenBank/DDBJ whole genome shotgun (WGS) entry which is preliminary data.</text>
</comment>
<keyword evidence="2" id="KW-1185">Reference proteome</keyword>
<dbReference type="AlphaFoldDB" id="A0A9K3KVH5"/>
<accession>A0A9K3KVH5</accession>
<evidence type="ECO:0000313" key="1">
    <source>
        <dbReference type="EMBL" id="KAG7350392.1"/>
    </source>
</evidence>
<proteinExistence type="predicted"/>